<dbReference type="PANTHER" id="PTHR24393">
    <property type="entry name" value="ZINC FINGER PROTEIN"/>
    <property type="match status" value="1"/>
</dbReference>
<feature type="domain" description="C2H2-type" evidence="8">
    <location>
        <begin position="248"/>
        <end position="275"/>
    </location>
</feature>
<dbReference type="SUPFAM" id="SSF57667">
    <property type="entry name" value="beta-beta-alpha zinc fingers"/>
    <property type="match status" value="7"/>
</dbReference>
<feature type="domain" description="C2H2-type" evidence="8">
    <location>
        <begin position="380"/>
        <end position="407"/>
    </location>
</feature>
<feature type="domain" description="C2H2-type" evidence="8">
    <location>
        <begin position="174"/>
        <end position="201"/>
    </location>
</feature>
<feature type="domain" description="C2H2-type" evidence="8">
    <location>
        <begin position="408"/>
        <end position="435"/>
    </location>
</feature>
<feature type="region of interest" description="Disordered" evidence="7">
    <location>
        <begin position="131"/>
        <end position="173"/>
    </location>
</feature>
<dbReference type="InterPro" id="IPR036236">
    <property type="entry name" value="Znf_C2H2_sf"/>
</dbReference>
<accession>A0ABQ9I6Y7</accession>
<dbReference type="Proteomes" id="UP001159363">
    <property type="component" value="Chromosome 2"/>
</dbReference>
<feature type="domain" description="C2H2-type" evidence="8">
    <location>
        <begin position="203"/>
        <end position="230"/>
    </location>
</feature>
<keyword evidence="4" id="KW-0862">Zinc</keyword>
<sequence>MEHWDSMVEYLFHTHEEEELGSLPVNADTDIFLYEWKLLQQEERIVTSAGLPPALKLKSWFLCIKTLEQVPTRNKSFKELPVDNDTSEKNITAVQNLQCYSPHEDCDSIDDVHFPLLQKKFELVEVPQLDQQGACDDSGPEDELEKTKIDNKMEDGKLQPASDDADKNQPKSKSSCRYCLRKFVYRLSLLKHEGTHRNEKLSLSCKMCSRLFSSHMKLQAHKKTHERNTISKLRGEKHDCRKLIIGDYSCKYCRKVFKYTAGECPHDTNHCSMNPNKSQQCRFCSKSFVHRGSGWRHEKFACEMNPERAKKPKCDEEDMPNELFACKFCSKTFVHRGSCWRHEKTHSGIKPYSCKYCTKSFGEKAHFDRHVRMHLGIKPFHCRHCHKAFADVSNLHNHERTHSGTKPHLCSVCGKCYAIKAMLLKHELVHGGTRPYECTTCHRTYVGLSDLKKHQKLHIKEPGFLCSECGKSFSQNWQLKSHSIIHTDLKPFTCEMNRVRLPARSLLNFRMWESGRMMQLVAGFSRGFPLPLPFHFGTAPYAPRFTYIGSQDFSVKSCPNLFTHSLEYSVCEKSFNNYSNFRAHQKIHKVGPRPFLCTHCTLGFYTKSQLTVHLRVHTGERPYLCRYCPRSFRVRSRLLAHEEGHVA</sequence>
<evidence type="ECO:0000256" key="6">
    <source>
        <dbReference type="PROSITE-ProRule" id="PRU00042"/>
    </source>
</evidence>
<dbReference type="PROSITE" id="PS50157">
    <property type="entry name" value="ZINC_FINGER_C2H2_2"/>
    <property type="match status" value="11"/>
</dbReference>
<gene>
    <name evidence="9" type="ORF">PR048_004991</name>
</gene>
<dbReference type="EMBL" id="JARBHB010000002">
    <property type="protein sequence ID" value="KAJ8892411.1"/>
    <property type="molecule type" value="Genomic_DNA"/>
</dbReference>
<evidence type="ECO:0000256" key="3">
    <source>
        <dbReference type="ARBA" id="ARBA00022771"/>
    </source>
</evidence>
<feature type="domain" description="C2H2-type" evidence="8">
    <location>
        <begin position="464"/>
        <end position="491"/>
    </location>
</feature>
<feature type="domain" description="C2H2-type" evidence="8">
    <location>
        <begin position="436"/>
        <end position="463"/>
    </location>
</feature>
<evidence type="ECO:0000313" key="10">
    <source>
        <dbReference type="Proteomes" id="UP001159363"/>
    </source>
</evidence>
<proteinExistence type="predicted"/>
<reference evidence="9 10" key="1">
    <citation type="submission" date="2023-02" db="EMBL/GenBank/DDBJ databases">
        <title>LHISI_Scaffold_Assembly.</title>
        <authorList>
            <person name="Stuart O.P."/>
            <person name="Cleave R."/>
            <person name="Magrath M.J.L."/>
            <person name="Mikheyev A.S."/>
        </authorList>
    </citation>
    <scope>NUCLEOTIDE SEQUENCE [LARGE SCALE GENOMIC DNA]</scope>
    <source>
        <strain evidence="9">Daus_M_001</strain>
        <tissue evidence="9">Leg muscle</tissue>
    </source>
</reference>
<comment type="caution">
    <text evidence="9">The sequence shown here is derived from an EMBL/GenBank/DDBJ whole genome shotgun (WGS) entry which is preliminary data.</text>
</comment>
<dbReference type="Gene3D" id="3.30.160.60">
    <property type="entry name" value="Classic Zinc Finger"/>
    <property type="match status" value="9"/>
</dbReference>
<keyword evidence="2" id="KW-0677">Repeat</keyword>
<feature type="compositionally biased region" description="Basic and acidic residues" evidence="7">
    <location>
        <begin position="145"/>
        <end position="157"/>
    </location>
</feature>
<feature type="domain" description="C2H2-type" evidence="8">
    <location>
        <begin position="352"/>
        <end position="379"/>
    </location>
</feature>
<evidence type="ECO:0000259" key="8">
    <source>
        <dbReference type="PROSITE" id="PS50157"/>
    </source>
</evidence>
<evidence type="ECO:0000256" key="2">
    <source>
        <dbReference type="ARBA" id="ARBA00022737"/>
    </source>
</evidence>
<evidence type="ECO:0000256" key="4">
    <source>
        <dbReference type="ARBA" id="ARBA00022833"/>
    </source>
</evidence>
<evidence type="ECO:0000256" key="5">
    <source>
        <dbReference type="ARBA" id="ARBA00023242"/>
    </source>
</evidence>
<dbReference type="SMART" id="SM00355">
    <property type="entry name" value="ZnF_C2H2"/>
    <property type="match status" value="13"/>
</dbReference>
<keyword evidence="10" id="KW-1185">Reference proteome</keyword>
<keyword evidence="1" id="KW-0479">Metal-binding</keyword>
<dbReference type="Pfam" id="PF00096">
    <property type="entry name" value="zf-C2H2"/>
    <property type="match status" value="5"/>
</dbReference>
<dbReference type="PANTHER" id="PTHR24393:SF34">
    <property type="entry name" value="PR_SET DOMAIN 13"/>
    <property type="match status" value="1"/>
</dbReference>
<evidence type="ECO:0000256" key="7">
    <source>
        <dbReference type="SAM" id="MobiDB-lite"/>
    </source>
</evidence>
<organism evidence="9 10">
    <name type="scientific">Dryococelus australis</name>
    <dbReference type="NCBI Taxonomy" id="614101"/>
    <lineage>
        <taxon>Eukaryota</taxon>
        <taxon>Metazoa</taxon>
        <taxon>Ecdysozoa</taxon>
        <taxon>Arthropoda</taxon>
        <taxon>Hexapoda</taxon>
        <taxon>Insecta</taxon>
        <taxon>Pterygota</taxon>
        <taxon>Neoptera</taxon>
        <taxon>Polyneoptera</taxon>
        <taxon>Phasmatodea</taxon>
        <taxon>Verophasmatodea</taxon>
        <taxon>Anareolatae</taxon>
        <taxon>Phasmatidae</taxon>
        <taxon>Eurycanthinae</taxon>
        <taxon>Dryococelus</taxon>
    </lineage>
</organism>
<dbReference type="InterPro" id="IPR013087">
    <property type="entry name" value="Znf_C2H2_type"/>
</dbReference>
<feature type="domain" description="C2H2-type" evidence="8">
    <location>
        <begin position="324"/>
        <end position="351"/>
    </location>
</feature>
<evidence type="ECO:0000313" key="9">
    <source>
        <dbReference type="EMBL" id="KAJ8892411.1"/>
    </source>
</evidence>
<keyword evidence="5" id="KW-0539">Nucleus</keyword>
<name>A0ABQ9I6Y7_9NEOP</name>
<feature type="domain" description="C2H2-type" evidence="8">
    <location>
        <begin position="623"/>
        <end position="647"/>
    </location>
</feature>
<keyword evidence="3 6" id="KW-0863">Zinc-finger</keyword>
<feature type="domain" description="C2H2-type" evidence="8">
    <location>
        <begin position="595"/>
        <end position="622"/>
    </location>
</feature>
<dbReference type="PROSITE" id="PS00028">
    <property type="entry name" value="ZINC_FINGER_C2H2_1"/>
    <property type="match status" value="11"/>
</dbReference>
<protein>
    <recommendedName>
        <fullName evidence="8">C2H2-type domain-containing protein</fullName>
    </recommendedName>
</protein>
<evidence type="ECO:0000256" key="1">
    <source>
        <dbReference type="ARBA" id="ARBA00022723"/>
    </source>
</evidence>